<keyword evidence="3" id="KW-1185">Reference proteome</keyword>
<dbReference type="KEGG" id="fax:FUAX_35610"/>
<dbReference type="AlphaFoldDB" id="A0AAU9CG36"/>
<protein>
    <submittedName>
        <fullName evidence="2">Glycosyl hydrolase</fullName>
    </submittedName>
</protein>
<evidence type="ECO:0000259" key="1">
    <source>
        <dbReference type="Pfam" id="PF06439"/>
    </source>
</evidence>
<dbReference type="PROSITE" id="PS51257">
    <property type="entry name" value="PROKAR_LIPOPROTEIN"/>
    <property type="match status" value="1"/>
</dbReference>
<sequence>MFKKHFAIGLLALAVATQSCDSGNKTTAKAEIATPAAKHNTLTATEKNEGWTLLFDGKSIDKWKNFGKESISKGWVVEDGCLKSLGKGGDIGGDIVTVDEFENFELSLEWKISHGGNSGIFYGVNDNSDKYKAPYYTGPEYQLIDDIGFPGKLNEWNKAGANYAMHLPDKSKKRLQMIGGDFNVTKIVVKGNHVEHWLNGEKIVEFERWTPDWEERKAKGKWAKYPDYGTLKRGRIGLQDHGSPIWFRNIKIREL</sequence>
<keyword evidence="2" id="KW-0378">Hydrolase</keyword>
<gene>
    <name evidence="2" type="ORF">FUAX_35610</name>
</gene>
<dbReference type="Gene3D" id="2.60.120.560">
    <property type="entry name" value="Exo-inulinase, domain 1"/>
    <property type="match status" value="1"/>
</dbReference>
<dbReference type="Pfam" id="PF06439">
    <property type="entry name" value="3keto-disac_hyd"/>
    <property type="match status" value="1"/>
</dbReference>
<reference evidence="2 3" key="1">
    <citation type="submission" date="2021-12" db="EMBL/GenBank/DDBJ databases">
        <title>Genome sequencing of bacteria with rrn-lacking chromosome and rrn-plasmid.</title>
        <authorList>
            <person name="Anda M."/>
            <person name="Iwasaki W."/>
        </authorList>
    </citation>
    <scope>NUCLEOTIDE SEQUENCE [LARGE SCALE GENOMIC DNA]</scope>
    <source>
        <strain evidence="2 3">DSM 100852</strain>
    </source>
</reference>
<dbReference type="GO" id="GO:0016787">
    <property type="term" value="F:hydrolase activity"/>
    <property type="evidence" value="ECO:0007669"/>
    <property type="project" value="UniProtKB-KW"/>
</dbReference>
<dbReference type="EMBL" id="AP025314">
    <property type="protein sequence ID" value="BDD11129.1"/>
    <property type="molecule type" value="Genomic_DNA"/>
</dbReference>
<evidence type="ECO:0000313" key="2">
    <source>
        <dbReference type="EMBL" id="BDD11129.1"/>
    </source>
</evidence>
<name>A0AAU9CG36_9BACT</name>
<organism evidence="2 3">
    <name type="scientific">Fulvitalea axinellae</name>
    <dbReference type="NCBI Taxonomy" id="1182444"/>
    <lineage>
        <taxon>Bacteria</taxon>
        <taxon>Pseudomonadati</taxon>
        <taxon>Bacteroidota</taxon>
        <taxon>Cytophagia</taxon>
        <taxon>Cytophagales</taxon>
        <taxon>Persicobacteraceae</taxon>
        <taxon>Fulvitalea</taxon>
    </lineage>
</organism>
<proteinExistence type="predicted"/>
<accession>A0AAU9CG36</accession>
<dbReference type="RefSeq" id="WP_338392644.1">
    <property type="nucleotide sequence ID" value="NZ_AP025314.1"/>
</dbReference>
<dbReference type="Proteomes" id="UP001348817">
    <property type="component" value="Chromosome"/>
</dbReference>
<evidence type="ECO:0000313" key="3">
    <source>
        <dbReference type="Proteomes" id="UP001348817"/>
    </source>
</evidence>
<dbReference type="InterPro" id="IPR010496">
    <property type="entry name" value="AL/BT2_dom"/>
</dbReference>
<feature type="domain" description="3-keto-alpha-glucoside-1,2-lyase/3-keto-2-hydroxy-glucal hydratase" evidence="1">
    <location>
        <begin position="50"/>
        <end position="253"/>
    </location>
</feature>